<dbReference type="EMBL" id="UOGJ01000011">
    <property type="protein sequence ID" value="VAX34859.1"/>
    <property type="molecule type" value="Genomic_DNA"/>
</dbReference>
<dbReference type="PANTHER" id="PTHR36932:SF1">
    <property type="entry name" value="CAPSULAR POLYSACCHARIDE BIOSYNTHESIS PROTEIN"/>
    <property type="match status" value="1"/>
</dbReference>
<evidence type="ECO:0008006" key="2">
    <source>
        <dbReference type="Google" id="ProtNLM"/>
    </source>
</evidence>
<sequence length="449" mass="52218">MYSSIFRHILNPFFEGFIKHRKMLDYRKFLDKSQWWTREELLKVQWTELQKLLEHTYANVPYWQDVFKKSGLTPEKIKNYSDFVKLPITLKDDIRASKERMIAGNYKGKTWTKTTGGSTGVPLELDYTPESYDWRVAVSKRGYSWAGCEDGMKQAYIWGTAIGEMSRLRQLKENIHYAILRQKYFNCFDFTEEKMVSCLEEINCFKPKIIVGYTNPLYNFAQFVGSRTKVKFQPKGIISAAEKLHEFQREKIKEVFGASVFNTYGSREFMLIASECEQHQGLHINIENLFVEVVDERGTPVKPGEAGDILITDLHNYGMPFIRYKIGDMAIASDRECPCGRGLPLFEDVVGRSLDMIKTPDGRSVPGEFFPHLMKEFKGINRFQVIQNELNRLKIKIIKDDKLFNDADFKFMKNEIIKVMGEGIEIDFDFVDDIPLTKTGKFRVTISNI</sequence>
<gene>
    <name evidence="1" type="ORF">MNBD_UNCLBAC01-1101</name>
</gene>
<dbReference type="SUPFAM" id="SSF56801">
    <property type="entry name" value="Acetyl-CoA synthetase-like"/>
    <property type="match status" value="1"/>
</dbReference>
<dbReference type="PANTHER" id="PTHR36932">
    <property type="entry name" value="CAPSULAR POLYSACCHARIDE BIOSYNTHESIS PROTEIN"/>
    <property type="match status" value="1"/>
</dbReference>
<protein>
    <recommendedName>
        <fullName evidence="2">Capsular polysaccharide biosynthesis protein</fullName>
    </recommendedName>
</protein>
<reference evidence="1" key="1">
    <citation type="submission" date="2018-06" db="EMBL/GenBank/DDBJ databases">
        <authorList>
            <person name="Zhirakovskaya E."/>
        </authorList>
    </citation>
    <scope>NUCLEOTIDE SEQUENCE</scope>
</reference>
<name>A0A3B1CY94_9ZZZZ</name>
<dbReference type="AlphaFoldDB" id="A0A3B1CY94"/>
<dbReference type="Gene3D" id="3.40.50.12780">
    <property type="entry name" value="N-terminal domain of ligase-like"/>
    <property type="match status" value="1"/>
</dbReference>
<dbReference type="InterPro" id="IPR053158">
    <property type="entry name" value="CapK_Type1_Caps_Biosynth"/>
</dbReference>
<organism evidence="1">
    <name type="scientific">hydrothermal vent metagenome</name>
    <dbReference type="NCBI Taxonomy" id="652676"/>
    <lineage>
        <taxon>unclassified sequences</taxon>
        <taxon>metagenomes</taxon>
        <taxon>ecological metagenomes</taxon>
    </lineage>
</organism>
<accession>A0A3B1CY94</accession>
<dbReference type="InterPro" id="IPR042099">
    <property type="entry name" value="ANL_N_sf"/>
</dbReference>
<evidence type="ECO:0000313" key="1">
    <source>
        <dbReference type="EMBL" id="VAX34859.1"/>
    </source>
</evidence>
<proteinExistence type="predicted"/>